<protein>
    <recommendedName>
        <fullName evidence="2">Nephrocystin 3-like N-terminal domain-containing protein</fullName>
    </recommendedName>
</protein>
<dbReference type="PANTHER" id="PTHR10039:SF14">
    <property type="entry name" value="NACHT DOMAIN-CONTAINING PROTEIN"/>
    <property type="match status" value="1"/>
</dbReference>
<evidence type="ECO:0000313" key="3">
    <source>
        <dbReference type="EMBL" id="OCL03660.1"/>
    </source>
</evidence>
<evidence type="ECO:0000313" key="4">
    <source>
        <dbReference type="Proteomes" id="UP000250140"/>
    </source>
</evidence>
<gene>
    <name evidence="3" type="ORF">AOQ84DRAFT_418461</name>
</gene>
<evidence type="ECO:0000259" key="2">
    <source>
        <dbReference type="Pfam" id="PF24883"/>
    </source>
</evidence>
<dbReference type="EMBL" id="KV750700">
    <property type="protein sequence ID" value="OCL03660.1"/>
    <property type="molecule type" value="Genomic_DNA"/>
</dbReference>
<dbReference type="InterPro" id="IPR056884">
    <property type="entry name" value="NPHP3-like_N"/>
</dbReference>
<keyword evidence="1" id="KW-0677">Repeat</keyword>
<reference evidence="3 4" key="1">
    <citation type="journal article" date="2016" name="Nat. Commun.">
        <title>Ectomycorrhizal ecology is imprinted in the genome of the dominant symbiotic fungus Cenococcum geophilum.</title>
        <authorList>
            <consortium name="DOE Joint Genome Institute"/>
            <person name="Peter M."/>
            <person name="Kohler A."/>
            <person name="Ohm R.A."/>
            <person name="Kuo A."/>
            <person name="Krutzmann J."/>
            <person name="Morin E."/>
            <person name="Arend M."/>
            <person name="Barry K.W."/>
            <person name="Binder M."/>
            <person name="Choi C."/>
            <person name="Clum A."/>
            <person name="Copeland A."/>
            <person name="Grisel N."/>
            <person name="Haridas S."/>
            <person name="Kipfer T."/>
            <person name="LaButti K."/>
            <person name="Lindquist E."/>
            <person name="Lipzen A."/>
            <person name="Maire R."/>
            <person name="Meier B."/>
            <person name="Mihaltcheva S."/>
            <person name="Molinier V."/>
            <person name="Murat C."/>
            <person name="Poggeler S."/>
            <person name="Quandt C.A."/>
            <person name="Sperisen C."/>
            <person name="Tritt A."/>
            <person name="Tisserant E."/>
            <person name="Crous P.W."/>
            <person name="Henrissat B."/>
            <person name="Nehls U."/>
            <person name="Egli S."/>
            <person name="Spatafora J.W."/>
            <person name="Grigoriev I.V."/>
            <person name="Martin F.M."/>
        </authorList>
    </citation>
    <scope>NUCLEOTIDE SEQUENCE [LARGE SCALE GENOMIC DNA]</scope>
    <source>
        <strain evidence="3 4">CBS 207.34</strain>
    </source>
</reference>
<name>A0A8E2ES86_9PEZI</name>
<sequence>LSKLPAVPQAAFNSFDKRHDPICLPGTRVDLIRNIITWVDGLDERCIFWLNGLAGTGKSTIARTVAQACQEKNCLGASFFFSRGGGNTSHAGKFFVSIAWQLANMSPSLRRYICEAIAEHSDISDRSLRDQWYQLILRPLSQSNDNSPQSPLVLVVDALDECNDEKDIRMIIQLLAEARSLTRVRLRIFMTSRPEIPIRHGVYQIPEAGHQDFVLHNISPAVVDHDISLFLEHNFGTIRAERAFSADWPGDLVIRRLVQNACGLFIWAATACRFVSQGKQFAKRRLSIILKEEASSTAPEKTLNEIYTTVLSNSVGQDYDDEEKKEVYKNLKRILGSIVVLLSPLSAVALATLLNIPRDDINQTLEDLHAVLDIPQEHDRPIRLHHPSFRDFLLDGKRCNDVNLRVNEKQAHKSLAEYCIELLSATLKQDICGMRAPGTLATAINSGEFQQYLPLEVQYTCIYWVQHLQRSGTQLHDDDQVHRFLQEHLLHWLEALSWMGKTSEGILAILSLEAQIPADKSPNLYAFVHDAKRFVLYNRLVIEQAPLQLYCSALIFAPEKSIVRRRFEKCIPTWIQRKPRVQANWSAALQTLEGHSSWVTSVA</sequence>
<feature type="domain" description="Nephrocystin 3-like N-terminal" evidence="2">
    <location>
        <begin position="36"/>
        <end position="193"/>
    </location>
</feature>
<evidence type="ECO:0000256" key="1">
    <source>
        <dbReference type="ARBA" id="ARBA00022737"/>
    </source>
</evidence>
<dbReference type="Proteomes" id="UP000250140">
    <property type="component" value="Unassembled WGS sequence"/>
</dbReference>
<dbReference type="InterPro" id="IPR027417">
    <property type="entry name" value="P-loop_NTPase"/>
</dbReference>
<dbReference type="Gene3D" id="3.40.50.300">
    <property type="entry name" value="P-loop containing nucleotide triphosphate hydrolases"/>
    <property type="match status" value="1"/>
</dbReference>
<dbReference type="AlphaFoldDB" id="A0A8E2ES86"/>
<feature type="non-terminal residue" evidence="3">
    <location>
        <position position="603"/>
    </location>
</feature>
<organism evidence="3 4">
    <name type="scientific">Glonium stellatum</name>
    <dbReference type="NCBI Taxonomy" id="574774"/>
    <lineage>
        <taxon>Eukaryota</taxon>
        <taxon>Fungi</taxon>
        <taxon>Dikarya</taxon>
        <taxon>Ascomycota</taxon>
        <taxon>Pezizomycotina</taxon>
        <taxon>Dothideomycetes</taxon>
        <taxon>Pleosporomycetidae</taxon>
        <taxon>Gloniales</taxon>
        <taxon>Gloniaceae</taxon>
        <taxon>Glonium</taxon>
    </lineage>
</organism>
<dbReference type="SUPFAM" id="SSF52540">
    <property type="entry name" value="P-loop containing nucleoside triphosphate hydrolases"/>
    <property type="match status" value="1"/>
</dbReference>
<feature type="non-terminal residue" evidence="3">
    <location>
        <position position="1"/>
    </location>
</feature>
<dbReference type="Pfam" id="PF24883">
    <property type="entry name" value="NPHP3_N"/>
    <property type="match status" value="1"/>
</dbReference>
<proteinExistence type="predicted"/>
<accession>A0A8E2ES86</accession>
<keyword evidence="4" id="KW-1185">Reference proteome</keyword>
<dbReference type="PANTHER" id="PTHR10039">
    <property type="entry name" value="AMELOGENIN"/>
    <property type="match status" value="1"/>
</dbReference>
<dbReference type="OrthoDB" id="674604at2759"/>